<feature type="domain" description="Homing endonuclease LAGLIDADG" evidence="1">
    <location>
        <begin position="19"/>
        <end position="178"/>
    </location>
</feature>
<organism evidence="2 3">
    <name type="scientific">Metabacillus rhizosphaerae</name>
    <dbReference type="NCBI Taxonomy" id="3117747"/>
    <lineage>
        <taxon>Bacteria</taxon>
        <taxon>Bacillati</taxon>
        <taxon>Bacillota</taxon>
        <taxon>Bacilli</taxon>
        <taxon>Bacillales</taxon>
        <taxon>Bacillaceae</taxon>
        <taxon>Metabacillus</taxon>
    </lineage>
</organism>
<dbReference type="InterPro" id="IPR004860">
    <property type="entry name" value="LAGLIDADG_dom"/>
</dbReference>
<dbReference type="GO" id="GO:0004519">
    <property type="term" value="F:endonuclease activity"/>
    <property type="evidence" value="ECO:0007669"/>
    <property type="project" value="UniProtKB-KW"/>
</dbReference>
<proteinExistence type="predicted"/>
<sequence>MESILTLKSLLPKHIIDRISGKLLGDGNISIEHNRKPRLRFSHCLRDKDWAIHCYTELKDYVPFSKPKERRVIDSRIKIGFTDSIYVQSLTSPIVISLLDIWYIHRKKIVPFDLLYEGISPVTLAWWYQDDGHLKNVNGKVSKIILSTDSFSKKENIELIELLNTFYKLTFRLDGQNRLILYEKAQILYFLEIIQPYLHSSMQRKFFIPHNDSISKTNKRTTIYLPSSIHLKKPTSEIHNILANLSKLQPLFRNSLLYQDLIKTTYLNIKSATSKGKGYQVVLNGDLLEQIEDIKQITGLTRSQIVYLCYILQENQ</sequence>
<dbReference type="Pfam" id="PF03161">
    <property type="entry name" value="LAGLIDADG_2"/>
    <property type="match status" value="1"/>
</dbReference>
<keyword evidence="2" id="KW-0378">Hydrolase</keyword>
<reference evidence="2 3" key="1">
    <citation type="submission" date="2024-02" db="EMBL/GenBank/DDBJ databases">
        <title>Seven novel Bacillus-like species.</title>
        <authorList>
            <person name="Liu G."/>
        </authorList>
    </citation>
    <scope>NUCLEOTIDE SEQUENCE [LARGE SCALE GENOMIC DNA]</scope>
    <source>
        <strain evidence="2 3">FJAT-53654</strain>
    </source>
</reference>
<gene>
    <name evidence="2" type="ORF">WCV66_06060</name>
</gene>
<dbReference type="InterPro" id="IPR027434">
    <property type="entry name" value="Homing_endonucl"/>
</dbReference>
<accession>A0ABZ2MWK1</accession>
<dbReference type="RefSeq" id="WP_338788291.1">
    <property type="nucleotide sequence ID" value="NZ_CP147403.1"/>
</dbReference>
<evidence type="ECO:0000313" key="2">
    <source>
        <dbReference type="EMBL" id="WXB89798.1"/>
    </source>
</evidence>
<dbReference type="Gene3D" id="3.10.28.10">
    <property type="entry name" value="Homing endonucleases"/>
    <property type="match status" value="2"/>
</dbReference>
<keyword evidence="2" id="KW-0540">Nuclease</keyword>
<protein>
    <submittedName>
        <fullName evidence="2">Endonuclease</fullName>
    </submittedName>
</protein>
<keyword evidence="3" id="KW-1185">Reference proteome</keyword>
<dbReference type="EMBL" id="CP147403">
    <property type="protein sequence ID" value="WXB89798.1"/>
    <property type="molecule type" value="Genomic_DNA"/>
</dbReference>
<name>A0ABZ2MWK1_9BACI</name>
<evidence type="ECO:0000313" key="3">
    <source>
        <dbReference type="Proteomes" id="UP001368328"/>
    </source>
</evidence>
<evidence type="ECO:0000259" key="1">
    <source>
        <dbReference type="Pfam" id="PF03161"/>
    </source>
</evidence>
<keyword evidence="2" id="KW-0255">Endonuclease</keyword>
<dbReference type="SUPFAM" id="SSF55608">
    <property type="entry name" value="Homing endonucleases"/>
    <property type="match status" value="1"/>
</dbReference>
<dbReference type="Proteomes" id="UP001368328">
    <property type="component" value="Chromosome"/>
</dbReference>